<evidence type="ECO:0000256" key="1">
    <source>
        <dbReference type="SAM" id="MobiDB-lite"/>
    </source>
</evidence>
<evidence type="ECO:0000313" key="3">
    <source>
        <dbReference type="Proteomes" id="UP001519064"/>
    </source>
</evidence>
<comment type="caution">
    <text evidence="2">The sequence shown here is derived from an EMBL/GenBank/DDBJ whole genome shotgun (WGS) entry which is preliminary data.</text>
</comment>
<dbReference type="RefSeq" id="WP_209241299.1">
    <property type="nucleotide sequence ID" value="NZ_JADKMA010000114.1"/>
</dbReference>
<keyword evidence="3" id="KW-1185">Reference proteome</keyword>
<protein>
    <submittedName>
        <fullName evidence="2">Uncharacterized protein</fullName>
    </submittedName>
</protein>
<sequence>MPTDPFRAIAAMARAEAARTTTPVTPEPRRSTESTEPEPETSERRRTFWREIARRIRHPRSG</sequence>
<organism evidence="2 3">
    <name type="scientific">Streptomyces oryzae</name>
    <dbReference type="NCBI Taxonomy" id="1434886"/>
    <lineage>
        <taxon>Bacteria</taxon>
        <taxon>Bacillati</taxon>
        <taxon>Actinomycetota</taxon>
        <taxon>Actinomycetes</taxon>
        <taxon>Kitasatosporales</taxon>
        <taxon>Streptomycetaceae</taxon>
        <taxon>Streptomyces</taxon>
    </lineage>
</organism>
<proteinExistence type="predicted"/>
<feature type="compositionally biased region" description="Low complexity" evidence="1">
    <location>
        <begin position="13"/>
        <end position="24"/>
    </location>
</feature>
<reference evidence="2 3" key="1">
    <citation type="submission" date="2020-11" db="EMBL/GenBank/DDBJ databases">
        <title>Streptomyces spirodelae sp. nov., isolated from duckweed.</title>
        <authorList>
            <person name="Saimee Y."/>
            <person name="Duangmal K."/>
        </authorList>
    </citation>
    <scope>NUCLEOTIDE SEQUENCE [LARGE SCALE GENOMIC DNA]</scope>
    <source>
        <strain evidence="2 3">S16-07</strain>
    </source>
</reference>
<accession>A0ABS3XFP2</accession>
<dbReference type="Proteomes" id="UP001519064">
    <property type="component" value="Unassembled WGS sequence"/>
</dbReference>
<feature type="region of interest" description="Disordered" evidence="1">
    <location>
        <begin position="13"/>
        <end position="62"/>
    </location>
</feature>
<feature type="compositionally biased region" description="Basic and acidic residues" evidence="1">
    <location>
        <begin position="41"/>
        <end position="54"/>
    </location>
</feature>
<dbReference type="EMBL" id="JADKMA010000114">
    <property type="protein sequence ID" value="MBO8194194.1"/>
    <property type="molecule type" value="Genomic_DNA"/>
</dbReference>
<name>A0ABS3XFP2_9ACTN</name>
<evidence type="ECO:0000313" key="2">
    <source>
        <dbReference type="EMBL" id="MBO8194194.1"/>
    </source>
</evidence>
<gene>
    <name evidence="2" type="ORF">ITI46_21390</name>
</gene>